<dbReference type="PANTHER" id="PTHR45749:SF21">
    <property type="entry name" value="DUF4371 DOMAIN-CONTAINING PROTEIN"/>
    <property type="match status" value="1"/>
</dbReference>
<keyword evidence="2" id="KW-1185">Reference proteome</keyword>
<evidence type="ECO:0000313" key="1">
    <source>
        <dbReference type="EMBL" id="KAF2890634.1"/>
    </source>
</evidence>
<proteinExistence type="predicted"/>
<dbReference type="PANTHER" id="PTHR45749">
    <property type="match status" value="1"/>
</dbReference>
<accession>A0A8K0CND9</accession>
<dbReference type="EMBL" id="VTPC01049101">
    <property type="protein sequence ID" value="KAF2890634.1"/>
    <property type="molecule type" value="Genomic_DNA"/>
</dbReference>
<sequence length="133" mass="15154">MSQLDIQKVKEMEENRAAIRPIIETILFCAEQELPLRGDCGSGPLALEKPEKKDGKFRALLRFRANSGDEDLRRHVISSRKNATYMSPDTLNEIIQICSEIVIKEIMKKVNRASCFTLLADETIDNFRSVLDI</sequence>
<dbReference type="Proteomes" id="UP000801492">
    <property type="component" value="Unassembled WGS sequence"/>
</dbReference>
<reference evidence="1" key="1">
    <citation type="submission" date="2019-08" db="EMBL/GenBank/DDBJ databases">
        <title>The genome of the North American firefly Photinus pyralis.</title>
        <authorList>
            <consortium name="Photinus pyralis genome working group"/>
            <person name="Fallon T.R."/>
            <person name="Sander Lower S.E."/>
            <person name="Weng J.-K."/>
        </authorList>
    </citation>
    <scope>NUCLEOTIDE SEQUENCE</scope>
    <source>
        <strain evidence="1">TRF0915ILg1</strain>
        <tissue evidence="1">Whole body</tissue>
    </source>
</reference>
<name>A0A8K0CND9_IGNLU</name>
<protein>
    <recommendedName>
        <fullName evidence="3">DUF4371 domain-containing protein</fullName>
    </recommendedName>
</protein>
<evidence type="ECO:0008006" key="3">
    <source>
        <dbReference type="Google" id="ProtNLM"/>
    </source>
</evidence>
<dbReference type="AlphaFoldDB" id="A0A8K0CND9"/>
<gene>
    <name evidence="1" type="ORF">ILUMI_15539</name>
</gene>
<evidence type="ECO:0000313" key="2">
    <source>
        <dbReference type="Proteomes" id="UP000801492"/>
    </source>
</evidence>
<dbReference type="OrthoDB" id="6775123at2759"/>
<comment type="caution">
    <text evidence="1">The sequence shown here is derived from an EMBL/GenBank/DDBJ whole genome shotgun (WGS) entry which is preliminary data.</text>
</comment>
<organism evidence="1 2">
    <name type="scientific">Ignelater luminosus</name>
    <name type="common">Cucubano</name>
    <name type="synonym">Pyrophorus luminosus</name>
    <dbReference type="NCBI Taxonomy" id="2038154"/>
    <lineage>
        <taxon>Eukaryota</taxon>
        <taxon>Metazoa</taxon>
        <taxon>Ecdysozoa</taxon>
        <taxon>Arthropoda</taxon>
        <taxon>Hexapoda</taxon>
        <taxon>Insecta</taxon>
        <taxon>Pterygota</taxon>
        <taxon>Neoptera</taxon>
        <taxon>Endopterygota</taxon>
        <taxon>Coleoptera</taxon>
        <taxon>Polyphaga</taxon>
        <taxon>Elateriformia</taxon>
        <taxon>Elateroidea</taxon>
        <taxon>Elateridae</taxon>
        <taxon>Agrypninae</taxon>
        <taxon>Pyrophorini</taxon>
        <taxon>Ignelater</taxon>
    </lineage>
</organism>